<organism evidence="2 3">
    <name type="scientific">Candidatus Zambryskibacteria bacterium RIFCSPHIGHO2_02_38_10.5</name>
    <dbReference type="NCBI Taxonomy" id="1802742"/>
    <lineage>
        <taxon>Bacteria</taxon>
        <taxon>Candidatus Zambryskiibacteriota</taxon>
    </lineage>
</organism>
<dbReference type="Pfam" id="PF12760">
    <property type="entry name" value="Zn_ribbon_IS1595"/>
    <property type="match status" value="1"/>
</dbReference>
<evidence type="ECO:0000313" key="3">
    <source>
        <dbReference type="Proteomes" id="UP000179264"/>
    </source>
</evidence>
<sequence length="292" mass="33549">MKNQFKTLAEFISVFNNEEACREYFEKARFAQGEYCPHCKHDKIMHFADGKRYRCFSCKKDFTIKTGTLFGESKISLQKWFIAIYLLTVTKKGISSISLSEQVGVSQKTAWFMDMRIREALKQNKGKLFGIVEVDETYTGGKEKNKHWNKRTKHTQGRSTKTKIAVMGLFQRGGEVRTIVVGDVKVSTIENNIIANVEKGSKVAMMPVFYGHEEIGYALRELEATGIFVDHDDGILDKIKKLFPEFEIRKGDALTFEERGVITTVHYRPMFNYPHETIRPHSNAEIYGPGFE</sequence>
<dbReference type="Proteomes" id="UP000179264">
    <property type="component" value="Unassembled WGS sequence"/>
</dbReference>
<gene>
    <name evidence="2" type="ORF">A2W58_01575</name>
</gene>
<dbReference type="SMART" id="SM01126">
    <property type="entry name" value="DDE_Tnp_IS1595"/>
    <property type="match status" value="1"/>
</dbReference>
<evidence type="ECO:0000313" key="2">
    <source>
        <dbReference type="EMBL" id="OHA93597.1"/>
    </source>
</evidence>
<dbReference type="NCBIfam" id="NF033547">
    <property type="entry name" value="transpos_IS1595"/>
    <property type="match status" value="1"/>
</dbReference>
<dbReference type="EMBL" id="MHVL01000016">
    <property type="protein sequence ID" value="OHA93597.1"/>
    <property type="molecule type" value="Genomic_DNA"/>
</dbReference>
<dbReference type="Pfam" id="PF12762">
    <property type="entry name" value="DDE_Tnp_IS1595"/>
    <property type="match status" value="1"/>
</dbReference>
<dbReference type="AlphaFoldDB" id="A0A1G2T8I2"/>
<proteinExistence type="predicted"/>
<dbReference type="InterPro" id="IPR024445">
    <property type="entry name" value="Tnp_ISXO2-like"/>
</dbReference>
<protein>
    <recommendedName>
        <fullName evidence="1">ISXO2-like transposase domain-containing protein</fullName>
    </recommendedName>
</protein>
<reference evidence="2 3" key="1">
    <citation type="journal article" date="2016" name="Nat. Commun.">
        <title>Thousands of microbial genomes shed light on interconnected biogeochemical processes in an aquifer system.</title>
        <authorList>
            <person name="Anantharaman K."/>
            <person name="Brown C.T."/>
            <person name="Hug L.A."/>
            <person name="Sharon I."/>
            <person name="Castelle C.J."/>
            <person name="Probst A.J."/>
            <person name="Thomas B.C."/>
            <person name="Singh A."/>
            <person name="Wilkins M.J."/>
            <person name="Karaoz U."/>
            <person name="Brodie E.L."/>
            <person name="Williams K.H."/>
            <person name="Hubbard S.S."/>
            <person name="Banfield J.F."/>
        </authorList>
    </citation>
    <scope>NUCLEOTIDE SEQUENCE [LARGE SCALE GENOMIC DNA]</scope>
</reference>
<dbReference type="InterPro" id="IPR024442">
    <property type="entry name" value="Transposase_Zn_ribbon"/>
</dbReference>
<feature type="domain" description="ISXO2-like transposase" evidence="1">
    <location>
        <begin position="127"/>
        <end position="251"/>
    </location>
</feature>
<name>A0A1G2T8I2_9BACT</name>
<comment type="caution">
    <text evidence="2">The sequence shown here is derived from an EMBL/GenBank/DDBJ whole genome shotgun (WGS) entry which is preliminary data.</text>
</comment>
<evidence type="ECO:0000259" key="1">
    <source>
        <dbReference type="SMART" id="SM01126"/>
    </source>
</evidence>
<accession>A0A1G2T8I2</accession>
<feature type="non-terminal residue" evidence="2">
    <location>
        <position position="292"/>
    </location>
</feature>